<evidence type="ECO:0000313" key="4">
    <source>
        <dbReference type="Proteomes" id="UP000075243"/>
    </source>
</evidence>
<reference evidence="3 4" key="1">
    <citation type="journal article" date="2012" name="Nat. Biotechnol.">
        <title>Draft genome sequence of pigeonpea (Cajanus cajan), an orphan legume crop of resource-poor farmers.</title>
        <authorList>
            <person name="Varshney R.K."/>
            <person name="Chen W."/>
            <person name="Li Y."/>
            <person name="Bharti A.K."/>
            <person name="Saxena R.K."/>
            <person name="Schlueter J.A."/>
            <person name="Donoghue M.T."/>
            <person name="Azam S."/>
            <person name="Fan G."/>
            <person name="Whaley A.M."/>
            <person name="Farmer A.D."/>
            <person name="Sheridan J."/>
            <person name="Iwata A."/>
            <person name="Tuteja R."/>
            <person name="Penmetsa R.V."/>
            <person name="Wu W."/>
            <person name="Upadhyaya H.D."/>
            <person name="Yang S.P."/>
            <person name="Shah T."/>
            <person name="Saxena K.B."/>
            <person name="Michael T."/>
            <person name="McCombie W.R."/>
            <person name="Yang B."/>
            <person name="Zhang G."/>
            <person name="Yang H."/>
            <person name="Wang J."/>
            <person name="Spillane C."/>
            <person name="Cook D.R."/>
            <person name="May G.D."/>
            <person name="Xu X."/>
            <person name="Jackson S.A."/>
        </authorList>
    </citation>
    <scope>NUCLEOTIDE SEQUENCE [LARGE SCALE GENOMIC DNA]</scope>
    <source>
        <strain evidence="4">cv. Asha</strain>
    </source>
</reference>
<feature type="region of interest" description="Disordered" evidence="2">
    <location>
        <begin position="1"/>
        <end position="113"/>
    </location>
</feature>
<organism evidence="3 4">
    <name type="scientific">Cajanus cajan</name>
    <name type="common">Pigeon pea</name>
    <name type="synonym">Cajanus indicus</name>
    <dbReference type="NCBI Taxonomy" id="3821"/>
    <lineage>
        <taxon>Eukaryota</taxon>
        <taxon>Viridiplantae</taxon>
        <taxon>Streptophyta</taxon>
        <taxon>Embryophyta</taxon>
        <taxon>Tracheophyta</taxon>
        <taxon>Spermatophyta</taxon>
        <taxon>Magnoliopsida</taxon>
        <taxon>eudicotyledons</taxon>
        <taxon>Gunneridae</taxon>
        <taxon>Pentapetalae</taxon>
        <taxon>rosids</taxon>
        <taxon>fabids</taxon>
        <taxon>Fabales</taxon>
        <taxon>Fabaceae</taxon>
        <taxon>Papilionoideae</taxon>
        <taxon>50 kb inversion clade</taxon>
        <taxon>NPAAA clade</taxon>
        <taxon>indigoferoid/millettioid clade</taxon>
        <taxon>Phaseoleae</taxon>
        <taxon>Cajanus</taxon>
    </lineage>
</organism>
<feature type="region of interest" description="Disordered" evidence="2">
    <location>
        <begin position="290"/>
        <end position="312"/>
    </location>
</feature>
<feature type="compositionally biased region" description="Polar residues" evidence="2">
    <location>
        <begin position="71"/>
        <end position="84"/>
    </location>
</feature>
<dbReference type="PANTHER" id="PTHR13245">
    <property type="entry name" value="RRP15-LIKE PROTEIN"/>
    <property type="match status" value="1"/>
</dbReference>
<feature type="compositionally biased region" description="Basic and acidic residues" evidence="2">
    <location>
        <begin position="290"/>
        <end position="305"/>
    </location>
</feature>
<feature type="compositionally biased region" description="Basic residues" evidence="2">
    <location>
        <begin position="13"/>
        <end position="31"/>
    </location>
</feature>
<comment type="similarity">
    <text evidence="1">Belongs to the RRP15 family.</text>
</comment>
<dbReference type="OMA" id="MPSHQDK"/>
<evidence type="ECO:0000256" key="2">
    <source>
        <dbReference type="SAM" id="MobiDB-lite"/>
    </source>
</evidence>
<proteinExistence type="inferred from homology"/>
<name>A0A151TW02_CAJCA</name>
<sequence length="312" mass="34820">MAEEMTMLEPGRAKRKFVKNQGRKKSSKKAKVMPPPHGQKKVKIDKKMKKLFRKRAREYNSDDEEDEATVPATSVVRSVASITNKKSEGDDIESDDLSEDEDEGEGDDEIQPGITKFTEGCRAFKMAFKNIMKKSVSDDMLGPILSGHKKLVIDKLAEEEAERKVIGEAKKEKQMLAEKGHVKPATYLDSHEKFLISVATKGVVKLFNAVNKAQTAQKGLNPSRNRDAKEIRKRAKEAFFSELGKPSLPVVGTLAKAKESTGTVEDDQPAWAPLRDNYMLTSSRLMDWDKMPDKNVAEDIGKTAEDSSSDED</sequence>
<gene>
    <name evidence="3" type="ORF">KK1_010486</name>
</gene>
<dbReference type="Pfam" id="PF07890">
    <property type="entry name" value="Rrp15p"/>
    <property type="match status" value="1"/>
</dbReference>
<evidence type="ECO:0000313" key="3">
    <source>
        <dbReference type="EMBL" id="KYP71237.1"/>
    </source>
</evidence>
<keyword evidence="4" id="KW-1185">Reference proteome</keyword>
<dbReference type="InterPro" id="IPR012459">
    <property type="entry name" value="Rrp15"/>
</dbReference>
<dbReference type="STRING" id="3821.A0A151TW02"/>
<dbReference type="PANTHER" id="PTHR13245:SF14">
    <property type="entry name" value="RRP15-LIKE PROTEIN"/>
    <property type="match status" value="1"/>
</dbReference>
<evidence type="ECO:0000256" key="1">
    <source>
        <dbReference type="ARBA" id="ARBA00007462"/>
    </source>
</evidence>
<protein>
    <submittedName>
        <fullName evidence="3">RRP15-like protein</fullName>
    </submittedName>
</protein>
<dbReference type="GO" id="GO:0000470">
    <property type="term" value="P:maturation of LSU-rRNA"/>
    <property type="evidence" value="ECO:0007669"/>
    <property type="project" value="TreeGrafter"/>
</dbReference>
<feature type="compositionally biased region" description="Acidic residues" evidence="2">
    <location>
        <begin position="90"/>
        <end position="110"/>
    </location>
</feature>
<accession>A0A151TW02</accession>
<dbReference type="EMBL" id="CM003605">
    <property type="protein sequence ID" value="KYP71237.1"/>
    <property type="molecule type" value="Genomic_DNA"/>
</dbReference>
<dbReference type="GO" id="GO:0000460">
    <property type="term" value="P:maturation of 5.8S rRNA"/>
    <property type="evidence" value="ECO:0007669"/>
    <property type="project" value="TreeGrafter"/>
</dbReference>
<feature type="compositionally biased region" description="Basic residues" evidence="2">
    <location>
        <begin position="38"/>
        <end position="56"/>
    </location>
</feature>
<dbReference type="Gramene" id="C.cajan_10196.t">
    <property type="protein sequence ID" value="C.cajan_10196.t"/>
    <property type="gene ID" value="C.cajan_10196"/>
</dbReference>
<dbReference type="AlphaFoldDB" id="A0A151TW02"/>
<dbReference type="Proteomes" id="UP000075243">
    <property type="component" value="Chromosome 3"/>
</dbReference>
<dbReference type="GO" id="GO:0030687">
    <property type="term" value="C:preribosome, large subunit precursor"/>
    <property type="evidence" value="ECO:0007669"/>
    <property type="project" value="TreeGrafter"/>
</dbReference>